<protein>
    <submittedName>
        <fullName evidence="3">Uncharacterized protein</fullName>
    </submittedName>
</protein>
<evidence type="ECO:0000313" key="4">
    <source>
        <dbReference type="Proteomes" id="UP001229955"/>
    </source>
</evidence>
<keyword evidence="1" id="KW-0812">Transmembrane</keyword>
<sequence length="115" mass="12036">MKKALAFFAIAALLTLGGAWGITALRPEPEIARAVWTSAVIALGVQLLSFVIAKPFVATNPIAGWGLGSLLRMLVLVLYAVVGTKALGLAAGPALMSLVGFLFVTMLVEPLFLKQ</sequence>
<name>A0AA49K1D9_9BACT</name>
<dbReference type="AlphaFoldDB" id="A0AA49K1D9"/>
<keyword evidence="1" id="KW-1133">Transmembrane helix</keyword>
<dbReference type="EMBL" id="CP130612">
    <property type="protein sequence ID" value="WKW13003.1"/>
    <property type="molecule type" value="Genomic_DNA"/>
</dbReference>
<feature type="transmembrane region" description="Helical" evidence="1">
    <location>
        <begin position="62"/>
        <end position="82"/>
    </location>
</feature>
<evidence type="ECO:0000313" key="3">
    <source>
        <dbReference type="EMBL" id="WKW15909.1"/>
    </source>
</evidence>
<accession>A0AA49K1D9</accession>
<evidence type="ECO:0000313" key="2">
    <source>
        <dbReference type="EMBL" id="WKW13003.1"/>
    </source>
</evidence>
<dbReference type="Proteomes" id="UP001229955">
    <property type="component" value="Chromosome"/>
</dbReference>
<dbReference type="EMBL" id="CP130613">
    <property type="protein sequence ID" value="WKW15909.1"/>
    <property type="molecule type" value="Genomic_DNA"/>
</dbReference>
<keyword evidence="4" id="KW-1185">Reference proteome</keyword>
<feature type="transmembrane region" description="Helical" evidence="1">
    <location>
        <begin position="31"/>
        <end position="53"/>
    </location>
</feature>
<evidence type="ECO:0000256" key="1">
    <source>
        <dbReference type="SAM" id="Phobius"/>
    </source>
</evidence>
<accession>A0AA49Q5C4</accession>
<dbReference type="RefSeq" id="WP_367885868.1">
    <property type="nucleotide sequence ID" value="NZ_CP130612.1"/>
</dbReference>
<gene>
    <name evidence="2" type="ORF">Strain138_002317</name>
    <name evidence="3" type="ORF">Strain318_002316</name>
</gene>
<proteinExistence type="predicted"/>
<feature type="transmembrane region" description="Helical" evidence="1">
    <location>
        <begin position="94"/>
        <end position="113"/>
    </location>
</feature>
<keyword evidence="1" id="KW-0472">Membrane</keyword>
<reference evidence="3" key="1">
    <citation type="submission" date="2023-07" db="EMBL/GenBank/DDBJ databases">
        <authorList>
            <person name="Haufschild T."/>
            <person name="Kallscheuer N."/>
            <person name="Hammer J."/>
            <person name="Kohn T."/>
            <person name="Kabuu M."/>
            <person name="Jogler M."/>
            <person name="Wohfarth N."/>
            <person name="Heuer A."/>
            <person name="Rohde M."/>
            <person name="van Teeseling M.C.F."/>
            <person name="Jogler C."/>
        </authorList>
    </citation>
    <scope>NUCLEOTIDE SEQUENCE</scope>
    <source>
        <strain evidence="2">Strain 138</strain>
        <strain evidence="3">Strain 318</strain>
    </source>
</reference>
<dbReference type="KEGG" id="pspc:Strain318_002316"/>
<organism evidence="3 4">
    <name type="scientific">Pseudogemmatithrix spongiicola</name>
    <dbReference type="NCBI Taxonomy" id="3062599"/>
    <lineage>
        <taxon>Bacteria</taxon>
        <taxon>Pseudomonadati</taxon>
        <taxon>Gemmatimonadota</taxon>
        <taxon>Gemmatimonadia</taxon>
        <taxon>Gemmatimonadales</taxon>
        <taxon>Gemmatimonadaceae</taxon>
        <taxon>Pseudogemmatithrix</taxon>
    </lineage>
</organism>